<dbReference type="PROSITE" id="PS00134">
    <property type="entry name" value="TRYPSIN_HIS"/>
    <property type="match status" value="1"/>
</dbReference>
<evidence type="ECO:0000256" key="9">
    <source>
        <dbReference type="ARBA" id="ARBA00022889"/>
    </source>
</evidence>
<sequence length="511" mass="55636">MALIAAVFTVCLASGYGYAFGGRQQCGRSMASTRIVGGQTASRGSWPWMAKLQLNFDTPKGPLTQGAHCGGSLISNQWILTAAHCTNEWPDDYTVNSIFATFGDEEEGNQIYVNISQHYLNGFNKTNFKDDIALYKLERPLDFNGQDSSLEPICLPPRGLNIPAGAKCTVTGWGVTSTNGTESRTLGQVQLPIVDNGLCSLKWGASFRPATQLCAGYLFGGEDFCQGDSGGPFNCQLANGAYVAQGNGFGEQQCGRSIASTRIIRGQTASRGAWPWMIKLNYMFNTSKGPDTDGAQCGGALISDQWILTAAHCTNEWPDDYKVNEIAVTFVDTDERSQYYVDINQIYLNRFNKTNFENDIALYKLNKPLDFNGEHNFLGPICLPPRGLNIRAGAKCVATGWGRTATNGNGSAILRQVSLPILENSVCSMRWRNLFRSTKKLCTGYLLGGKDICQGDSGGPFNCQLGDGTWVAYGIISFTDKRGCGLPFTPTVFTRVAPYISWIEAITGLTF</sequence>
<dbReference type="InterPro" id="IPR018114">
    <property type="entry name" value="TRYPSIN_HIS"/>
</dbReference>
<evidence type="ECO:0000256" key="6">
    <source>
        <dbReference type="ARBA" id="ARBA00022801"/>
    </source>
</evidence>
<evidence type="ECO:0000256" key="11">
    <source>
        <dbReference type="ARBA" id="ARBA00052079"/>
    </source>
</evidence>
<gene>
    <name evidence="16" type="ORF">OSB1V03_LOCUS8891</name>
</gene>
<evidence type="ECO:0000256" key="3">
    <source>
        <dbReference type="ARBA" id="ARBA00022670"/>
    </source>
</evidence>
<dbReference type="InterPro" id="IPR001254">
    <property type="entry name" value="Trypsin_dom"/>
</dbReference>
<keyword evidence="10" id="KW-1015">Disulfide bond</keyword>
<evidence type="ECO:0000259" key="15">
    <source>
        <dbReference type="PROSITE" id="PS50240"/>
    </source>
</evidence>
<evidence type="ECO:0000256" key="1">
    <source>
        <dbReference type="ARBA" id="ARBA00022536"/>
    </source>
</evidence>
<dbReference type="PROSITE" id="PS00135">
    <property type="entry name" value="TRYPSIN_SER"/>
    <property type="match status" value="1"/>
</dbReference>
<keyword evidence="9" id="KW-0130">Cell adhesion</keyword>
<evidence type="ECO:0000256" key="7">
    <source>
        <dbReference type="ARBA" id="ARBA00022820"/>
    </source>
</evidence>
<dbReference type="EMBL" id="OC860322">
    <property type="protein sequence ID" value="CAD7628469.1"/>
    <property type="molecule type" value="Genomic_DNA"/>
</dbReference>
<dbReference type="EC" id="3.4.21.84" evidence="12"/>
<evidence type="ECO:0000256" key="14">
    <source>
        <dbReference type="SAM" id="SignalP"/>
    </source>
</evidence>
<evidence type="ECO:0000256" key="12">
    <source>
        <dbReference type="ARBA" id="ARBA00066707"/>
    </source>
</evidence>
<evidence type="ECO:0000313" key="16">
    <source>
        <dbReference type="EMBL" id="CAD7628469.1"/>
    </source>
</evidence>
<feature type="chain" id="PRO_5036403731" description="limulus clotting factor C" evidence="14">
    <location>
        <begin position="20"/>
        <end position="511"/>
    </location>
</feature>
<evidence type="ECO:0000256" key="4">
    <source>
        <dbReference type="ARBA" id="ARBA00022729"/>
    </source>
</evidence>
<dbReference type="AlphaFoldDB" id="A0A7R9Q1X9"/>
<dbReference type="Pfam" id="PF00089">
    <property type="entry name" value="Trypsin"/>
    <property type="match status" value="2"/>
</dbReference>
<dbReference type="GO" id="GO:0006508">
    <property type="term" value="P:proteolysis"/>
    <property type="evidence" value="ECO:0007669"/>
    <property type="project" value="UniProtKB-KW"/>
</dbReference>
<dbReference type="SUPFAM" id="SSF50494">
    <property type="entry name" value="Trypsin-like serine proteases"/>
    <property type="match status" value="2"/>
</dbReference>
<organism evidence="16">
    <name type="scientific">Medioppia subpectinata</name>
    <dbReference type="NCBI Taxonomy" id="1979941"/>
    <lineage>
        <taxon>Eukaryota</taxon>
        <taxon>Metazoa</taxon>
        <taxon>Ecdysozoa</taxon>
        <taxon>Arthropoda</taxon>
        <taxon>Chelicerata</taxon>
        <taxon>Arachnida</taxon>
        <taxon>Acari</taxon>
        <taxon>Acariformes</taxon>
        <taxon>Sarcoptiformes</taxon>
        <taxon>Oribatida</taxon>
        <taxon>Brachypylina</taxon>
        <taxon>Oppioidea</taxon>
        <taxon>Oppiidae</taxon>
        <taxon>Medioppia</taxon>
    </lineage>
</organism>
<dbReference type="GO" id="GO:0007155">
    <property type="term" value="P:cell adhesion"/>
    <property type="evidence" value="ECO:0007669"/>
    <property type="project" value="UniProtKB-KW"/>
</dbReference>
<dbReference type="OrthoDB" id="546450at2759"/>
<protein>
    <recommendedName>
        <fullName evidence="12">limulus clotting factor C</fullName>
        <ecNumber evidence="12">3.4.21.84</ecNumber>
    </recommendedName>
</protein>
<proteinExistence type="predicted"/>
<dbReference type="InterPro" id="IPR033116">
    <property type="entry name" value="TRYPSIN_SER"/>
</dbReference>
<keyword evidence="1" id="KW-0245">EGF-like domain</keyword>
<dbReference type="CDD" id="cd00190">
    <property type="entry name" value="Tryp_SPc"/>
    <property type="match status" value="2"/>
</dbReference>
<dbReference type="PANTHER" id="PTHR24252:SF7">
    <property type="entry name" value="HYALIN"/>
    <property type="match status" value="1"/>
</dbReference>
<evidence type="ECO:0000256" key="2">
    <source>
        <dbReference type="ARBA" id="ARBA00022659"/>
    </source>
</evidence>
<dbReference type="EMBL" id="CAJPIZ010005747">
    <property type="protein sequence ID" value="CAG2108899.1"/>
    <property type="molecule type" value="Genomic_DNA"/>
</dbReference>
<evidence type="ECO:0000256" key="8">
    <source>
        <dbReference type="ARBA" id="ARBA00022825"/>
    </source>
</evidence>
<evidence type="ECO:0000256" key="13">
    <source>
        <dbReference type="RuleBase" id="RU363034"/>
    </source>
</evidence>
<keyword evidence="17" id="KW-1185">Reference proteome</keyword>
<keyword evidence="8 13" id="KW-0720">Serine protease</keyword>
<dbReference type="PROSITE" id="PS50240">
    <property type="entry name" value="TRYPSIN_DOM"/>
    <property type="match status" value="2"/>
</dbReference>
<evidence type="ECO:0000256" key="5">
    <source>
        <dbReference type="ARBA" id="ARBA00022734"/>
    </source>
</evidence>
<keyword evidence="2" id="KW-0768">Sushi</keyword>
<reference evidence="16" key="1">
    <citation type="submission" date="2020-11" db="EMBL/GenBank/DDBJ databases">
        <authorList>
            <person name="Tran Van P."/>
        </authorList>
    </citation>
    <scope>NUCLEOTIDE SEQUENCE</scope>
</reference>
<dbReference type="InterPro" id="IPR001314">
    <property type="entry name" value="Peptidase_S1A"/>
</dbReference>
<feature type="domain" description="Peptidase S1" evidence="15">
    <location>
        <begin position="35"/>
        <end position="256"/>
    </location>
</feature>
<dbReference type="PRINTS" id="PR00722">
    <property type="entry name" value="CHYMOTRYPSIN"/>
</dbReference>
<dbReference type="FunFam" id="2.40.10.10:FF:000068">
    <property type="entry name" value="transmembrane protease serine 2"/>
    <property type="match status" value="1"/>
</dbReference>
<keyword evidence="7" id="KW-0353">Hemolymph clotting</keyword>
<evidence type="ECO:0000256" key="10">
    <source>
        <dbReference type="ARBA" id="ARBA00023157"/>
    </source>
</evidence>
<dbReference type="Gene3D" id="2.40.10.10">
    <property type="entry name" value="Trypsin-like serine proteases"/>
    <property type="match status" value="2"/>
</dbReference>
<comment type="catalytic activity">
    <reaction evidence="11">
        <text>Selective cleavage of 103-Arg-|-Ser-104 and 124-Ile-|-Ile-125 bonds in Limulus clotting factor B to form activated factor B. Cleavage of -Pro-Arg-|-Xaa- bonds in synthetic substrates.</text>
        <dbReference type="EC" id="3.4.21.84"/>
    </reaction>
</comment>
<dbReference type="InterPro" id="IPR043504">
    <property type="entry name" value="Peptidase_S1_PA_chymotrypsin"/>
</dbReference>
<name>A0A7R9Q1X9_9ACAR</name>
<dbReference type="PANTHER" id="PTHR24252">
    <property type="entry name" value="ACROSIN-RELATED"/>
    <property type="match status" value="1"/>
</dbReference>
<dbReference type="Proteomes" id="UP000759131">
    <property type="component" value="Unassembled WGS sequence"/>
</dbReference>
<feature type="signal peptide" evidence="14">
    <location>
        <begin position="1"/>
        <end position="19"/>
    </location>
</feature>
<dbReference type="GO" id="GO:0042381">
    <property type="term" value="P:hemolymph coagulation"/>
    <property type="evidence" value="ECO:0007669"/>
    <property type="project" value="UniProtKB-KW"/>
</dbReference>
<keyword evidence="4 14" id="KW-0732">Signal</keyword>
<keyword evidence="3 13" id="KW-0645">Protease</keyword>
<feature type="domain" description="Peptidase S1" evidence="15">
    <location>
        <begin position="263"/>
        <end position="508"/>
    </location>
</feature>
<keyword evidence="5" id="KW-0430">Lectin</keyword>
<evidence type="ECO:0000313" key="17">
    <source>
        <dbReference type="Proteomes" id="UP000759131"/>
    </source>
</evidence>
<keyword evidence="6 13" id="KW-0378">Hydrolase</keyword>
<accession>A0A7R9Q1X9</accession>
<dbReference type="FunFam" id="2.40.10.10:FF:000120">
    <property type="entry name" value="Putative serine protease"/>
    <property type="match status" value="1"/>
</dbReference>
<dbReference type="InterPro" id="IPR009003">
    <property type="entry name" value="Peptidase_S1_PA"/>
</dbReference>
<dbReference type="SMART" id="SM00020">
    <property type="entry name" value="Tryp_SPc"/>
    <property type="match status" value="2"/>
</dbReference>
<dbReference type="GO" id="GO:0004252">
    <property type="term" value="F:serine-type endopeptidase activity"/>
    <property type="evidence" value="ECO:0007669"/>
    <property type="project" value="InterPro"/>
</dbReference>
<dbReference type="GO" id="GO:0030246">
    <property type="term" value="F:carbohydrate binding"/>
    <property type="evidence" value="ECO:0007669"/>
    <property type="project" value="UniProtKB-KW"/>
</dbReference>